<reference evidence="10 11" key="1">
    <citation type="submission" date="2019-02" db="EMBL/GenBank/DDBJ databases">
        <title>Sequencing the genomes of 1000 actinobacteria strains.</title>
        <authorList>
            <person name="Klenk H.-P."/>
        </authorList>
    </citation>
    <scope>NUCLEOTIDE SEQUENCE [LARGE SCALE GENOMIC DNA]</scope>
    <source>
        <strain evidence="10 11">DSM 44509</strain>
    </source>
</reference>
<evidence type="ECO:0000259" key="9">
    <source>
        <dbReference type="Pfam" id="PF00535"/>
    </source>
</evidence>
<sequence length="352" mass="38816">MTTTPQRQTTVTGNFVVQPGLGAEAVHDPAGRRLVSYVLPVYNEADGIEKFHERLFAASRSRPDLDFEFIYVNDGSRDGSLEVLESIARSCPEATVLDLSRNFGHQMAITAGLDHARGDAIVVMDTDLQDPPEVSLQLIVAWEAGAQIAYAQRRTRKDTAMKRFTAHAYYRLLHRFADIEIPVDTGDFRLMDRAAADVLRAHRERNRFVRGLVASLGFHQVAVPFDRDDRTTGETNYPLPKMLRLAADGVTSFSTTPLKWITRLGIITTVLSLLGIVYALALRLFLPEISVPGWTLLMIMVLFLGGVQMLSLGVIGAYVGRIYTEVQARPLYIVQKVVGSDDSGAGTPGPAE</sequence>
<keyword evidence="3 10" id="KW-0328">Glycosyltransferase</keyword>
<dbReference type="Proteomes" id="UP000292507">
    <property type="component" value="Unassembled WGS sequence"/>
</dbReference>
<feature type="transmembrane region" description="Helical" evidence="8">
    <location>
        <begin position="297"/>
        <end position="319"/>
    </location>
</feature>
<keyword evidence="4 10" id="KW-0808">Transferase</keyword>
<keyword evidence="5 8" id="KW-0812">Transmembrane</keyword>
<evidence type="ECO:0000256" key="1">
    <source>
        <dbReference type="ARBA" id="ARBA00004141"/>
    </source>
</evidence>
<dbReference type="InterPro" id="IPR029044">
    <property type="entry name" value="Nucleotide-diphossugar_trans"/>
</dbReference>
<dbReference type="GO" id="GO:0005886">
    <property type="term" value="C:plasma membrane"/>
    <property type="evidence" value="ECO:0007669"/>
    <property type="project" value="TreeGrafter"/>
</dbReference>
<proteinExistence type="inferred from homology"/>
<evidence type="ECO:0000256" key="6">
    <source>
        <dbReference type="ARBA" id="ARBA00022989"/>
    </source>
</evidence>
<evidence type="ECO:0000313" key="11">
    <source>
        <dbReference type="Proteomes" id="UP000292507"/>
    </source>
</evidence>
<feature type="transmembrane region" description="Helical" evidence="8">
    <location>
        <begin position="264"/>
        <end position="285"/>
    </location>
</feature>
<dbReference type="PANTHER" id="PTHR48090:SF1">
    <property type="entry name" value="PROPHAGE BACTOPRENOL GLUCOSYL TRANSFERASE HOMOLOG"/>
    <property type="match status" value="1"/>
</dbReference>
<dbReference type="RefSeq" id="WP_207225835.1">
    <property type="nucleotide sequence ID" value="NZ_POQT01000007.1"/>
</dbReference>
<gene>
    <name evidence="10" type="ORF">BKA19_2806</name>
</gene>
<feature type="domain" description="Glycosyltransferase 2-like" evidence="9">
    <location>
        <begin position="36"/>
        <end position="197"/>
    </location>
</feature>
<evidence type="ECO:0000256" key="7">
    <source>
        <dbReference type="ARBA" id="ARBA00023136"/>
    </source>
</evidence>
<evidence type="ECO:0000313" key="10">
    <source>
        <dbReference type="EMBL" id="RZU33091.1"/>
    </source>
</evidence>
<protein>
    <submittedName>
        <fullName evidence="10">Dolichol-phosphate mannosyltransferase</fullName>
    </submittedName>
</protein>
<keyword evidence="11" id="KW-1185">Reference proteome</keyword>
<dbReference type="Pfam" id="PF00535">
    <property type="entry name" value="Glycos_transf_2"/>
    <property type="match status" value="1"/>
</dbReference>
<evidence type="ECO:0000256" key="3">
    <source>
        <dbReference type="ARBA" id="ARBA00022676"/>
    </source>
</evidence>
<dbReference type="AlphaFoldDB" id="A0A4Q7YA99"/>
<comment type="caution">
    <text evidence="10">The sequence shown here is derived from an EMBL/GenBank/DDBJ whole genome shotgun (WGS) entry which is preliminary data.</text>
</comment>
<evidence type="ECO:0000256" key="5">
    <source>
        <dbReference type="ARBA" id="ARBA00022692"/>
    </source>
</evidence>
<name>A0A4Q7YA99_9ACTN</name>
<evidence type="ECO:0000256" key="2">
    <source>
        <dbReference type="ARBA" id="ARBA00006739"/>
    </source>
</evidence>
<evidence type="ECO:0000256" key="4">
    <source>
        <dbReference type="ARBA" id="ARBA00022679"/>
    </source>
</evidence>
<comment type="subcellular location">
    <subcellularLocation>
        <location evidence="1">Membrane</location>
        <topology evidence="1">Multi-pass membrane protein</topology>
    </subcellularLocation>
</comment>
<organism evidence="10 11">
    <name type="scientific">Blastococcus saxobsidens</name>
    <dbReference type="NCBI Taxonomy" id="138336"/>
    <lineage>
        <taxon>Bacteria</taxon>
        <taxon>Bacillati</taxon>
        <taxon>Actinomycetota</taxon>
        <taxon>Actinomycetes</taxon>
        <taxon>Geodermatophilales</taxon>
        <taxon>Geodermatophilaceae</taxon>
        <taxon>Blastococcus</taxon>
    </lineage>
</organism>
<dbReference type="PANTHER" id="PTHR48090">
    <property type="entry name" value="UNDECAPRENYL-PHOSPHATE 4-DEOXY-4-FORMAMIDO-L-ARABINOSE TRANSFERASE-RELATED"/>
    <property type="match status" value="1"/>
</dbReference>
<keyword evidence="7 8" id="KW-0472">Membrane</keyword>
<accession>A0A4Q7YA99</accession>
<dbReference type="EMBL" id="SHKV01000001">
    <property type="protein sequence ID" value="RZU33091.1"/>
    <property type="molecule type" value="Genomic_DNA"/>
</dbReference>
<evidence type="ECO:0000256" key="8">
    <source>
        <dbReference type="SAM" id="Phobius"/>
    </source>
</evidence>
<comment type="similarity">
    <text evidence="2">Belongs to the glycosyltransferase 2 family.</text>
</comment>
<dbReference type="InterPro" id="IPR001173">
    <property type="entry name" value="Glyco_trans_2-like"/>
</dbReference>
<dbReference type="SUPFAM" id="SSF53448">
    <property type="entry name" value="Nucleotide-diphospho-sugar transferases"/>
    <property type="match status" value="1"/>
</dbReference>
<dbReference type="Gene3D" id="3.90.550.10">
    <property type="entry name" value="Spore Coat Polysaccharide Biosynthesis Protein SpsA, Chain A"/>
    <property type="match status" value="1"/>
</dbReference>
<keyword evidence="6 8" id="KW-1133">Transmembrane helix</keyword>
<dbReference type="GO" id="GO:0016757">
    <property type="term" value="F:glycosyltransferase activity"/>
    <property type="evidence" value="ECO:0007669"/>
    <property type="project" value="UniProtKB-KW"/>
</dbReference>
<dbReference type="InterPro" id="IPR050256">
    <property type="entry name" value="Glycosyltransferase_2"/>
</dbReference>
<dbReference type="CDD" id="cd04187">
    <property type="entry name" value="DPM1_like_bac"/>
    <property type="match status" value="1"/>
</dbReference>